<accession>A0A7W6LJ80</accession>
<proteinExistence type="inferred from homology"/>
<comment type="similarity">
    <text evidence="2">Belongs to the NAD(P)-dependent epimerase/dehydratase family.</text>
</comment>
<sequence>MILVTGANGFVGRHLCDELQYRNIPLRPVTRNGANATTAIGDISRTTDWSAALQGIETVVHLAARVHVMFETEADPLAAFRALNVEATVNLARQAQAAGVRRFVFVSSVKVNGERTGLGIAFKASDPPAPEDAYGQSKAEAEVQLLKLADETGLEVIIVRPPLVYGPGVGANFSLLMRWAASGLPSPFGLCQNKRSLIYVGNLVDLLIKAAKAEMPNERVFMASDKKDLSTADLFSRLARLQGRNGFNLPVPPALLHAMAVALGKRSYSDRLLSNLQVDIGKTVESLRWSPPFEVDDALKKTVLGLPSRE</sequence>
<evidence type="ECO:0000313" key="5">
    <source>
        <dbReference type="Proteomes" id="UP000519897"/>
    </source>
</evidence>
<dbReference type="InterPro" id="IPR036291">
    <property type="entry name" value="NAD(P)-bd_dom_sf"/>
</dbReference>
<evidence type="ECO:0000256" key="1">
    <source>
        <dbReference type="ARBA" id="ARBA00005125"/>
    </source>
</evidence>
<evidence type="ECO:0000313" key="4">
    <source>
        <dbReference type="EMBL" id="MBB4145354.1"/>
    </source>
</evidence>
<name>A0A7W6LJ80_9HYPH</name>
<dbReference type="SUPFAM" id="SSF51735">
    <property type="entry name" value="NAD(P)-binding Rossmann-fold domains"/>
    <property type="match status" value="1"/>
</dbReference>
<dbReference type="GO" id="GO:0003978">
    <property type="term" value="F:UDP-glucose 4-epimerase activity"/>
    <property type="evidence" value="ECO:0007669"/>
    <property type="project" value="UniProtKB-EC"/>
</dbReference>
<protein>
    <submittedName>
        <fullName evidence="4">UDP-glucose 4-epimerase</fullName>
        <ecNumber evidence="4">5.1.3.2</ecNumber>
    </submittedName>
</protein>
<evidence type="ECO:0000256" key="2">
    <source>
        <dbReference type="ARBA" id="ARBA00007637"/>
    </source>
</evidence>
<comment type="pathway">
    <text evidence="1">Bacterial outer membrane biogenesis; LPS O-antigen biosynthesis.</text>
</comment>
<evidence type="ECO:0000259" key="3">
    <source>
        <dbReference type="Pfam" id="PF01370"/>
    </source>
</evidence>
<comment type="caution">
    <text evidence="4">The sequence shown here is derived from an EMBL/GenBank/DDBJ whole genome shotgun (WGS) entry which is preliminary data.</text>
</comment>
<dbReference type="RefSeq" id="WP_165133829.1">
    <property type="nucleotide sequence ID" value="NZ_CP049250.1"/>
</dbReference>
<dbReference type="Proteomes" id="UP000519897">
    <property type="component" value="Unassembled WGS sequence"/>
</dbReference>
<dbReference type="AlphaFoldDB" id="A0A7W6LJ80"/>
<dbReference type="Gene3D" id="3.40.50.720">
    <property type="entry name" value="NAD(P)-binding Rossmann-like Domain"/>
    <property type="match status" value="1"/>
</dbReference>
<dbReference type="PANTHER" id="PTHR43000">
    <property type="entry name" value="DTDP-D-GLUCOSE 4,6-DEHYDRATASE-RELATED"/>
    <property type="match status" value="1"/>
</dbReference>
<dbReference type="EMBL" id="JACIEC010000007">
    <property type="protein sequence ID" value="MBB4145354.1"/>
    <property type="molecule type" value="Genomic_DNA"/>
</dbReference>
<reference evidence="4 5" key="1">
    <citation type="submission" date="2020-08" db="EMBL/GenBank/DDBJ databases">
        <title>Genomic Encyclopedia of Type Strains, Phase IV (KMG-IV): sequencing the most valuable type-strain genomes for metagenomic binning, comparative biology and taxonomic classification.</title>
        <authorList>
            <person name="Goeker M."/>
        </authorList>
    </citation>
    <scope>NUCLEOTIDE SEQUENCE [LARGE SCALE GENOMIC DNA]</scope>
    <source>
        <strain evidence="4 5">DSM 29514</strain>
    </source>
</reference>
<dbReference type="EC" id="5.1.3.2" evidence="4"/>
<keyword evidence="5" id="KW-1185">Reference proteome</keyword>
<gene>
    <name evidence="4" type="ORF">GGQ72_003918</name>
</gene>
<feature type="domain" description="NAD-dependent epimerase/dehydratase" evidence="3">
    <location>
        <begin position="2"/>
        <end position="215"/>
    </location>
</feature>
<dbReference type="InterPro" id="IPR001509">
    <property type="entry name" value="Epimerase_deHydtase"/>
</dbReference>
<keyword evidence="4" id="KW-0413">Isomerase</keyword>
<dbReference type="Pfam" id="PF01370">
    <property type="entry name" value="Epimerase"/>
    <property type="match status" value="1"/>
</dbReference>
<organism evidence="4 5">
    <name type="scientific">Rhizobium rhizoryzae</name>
    <dbReference type="NCBI Taxonomy" id="451876"/>
    <lineage>
        <taxon>Bacteria</taxon>
        <taxon>Pseudomonadati</taxon>
        <taxon>Pseudomonadota</taxon>
        <taxon>Alphaproteobacteria</taxon>
        <taxon>Hyphomicrobiales</taxon>
        <taxon>Rhizobiaceae</taxon>
        <taxon>Rhizobium/Agrobacterium group</taxon>
        <taxon>Rhizobium</taxon>
    </lineage>
</organism>